<organism evidence="4 5">
    <name type="scientific">Microbacterium testaceum (strain StLB037)</name>
    <dbReference type="NCBI Taxonomy" id="979556"/>
    <lineage>
        <taxon>Bacteria</taxon>
        <taxon>Bacillati</taxon>
        <taxon>Actinomycetota</taxon>
        <taxon>Actinomycetes</taxon>
        <taxon>Micrococcales</taxon>
        <taxon>Microbacteriaceae</taxon>
        <taxon>Microbacterium</taxon>
    </lineage>
</organism>
<dbReference type="AlphaFoldDB" id="A0A1H0PPX7"/>
<feature type="domain" description="Acb2/Tad1 hairpin" evidence="3">
    <location>
        <begin position="30"/>
        <end position="88"/>
    </location>
</feature>
<dbReference type="Pfam" id="PF24729">
    <property type="entry name" value="Acb2_Tad1_hairpin"/>
    <property type="match status" value="1"/>
</dbReference>
<evidence type="ECO:0000313" key="5">
    <source>
        <dbReference type="Proteomes" id="UP000186456"/>
    </source>
</evidence>
<evidence type="ECO:0000313" key="4">
    <source>
        <dbReference type="EMBL" id="SDP07167.1"/>
    </source>
</evidence>
<keyword evidence="1" id="KW-0547">Nucleotide-binding</keyword>
<protein>
    <recommendedName>
        <fullName evidence="3">Acb2/Tad1 hairpin domain-containing protein</fullName>
    </recommendedName>
</protein>
<reference evidence="4 5" key="1">
    <citation type="submission" date="2016-10" db="EMBL/GenBank/DDBJ databases">
        <authorList>
            <person name="de Groot N.N."/>
        </authorList>
    </citation>
    <scope>NUCLEOTIDE SEQUENCE [LARGE SCALE GENOMIC DNA]</scope>
    <source>
        <strain evidence="4 5">StLB037</strain>
    </source>
</reference>
<dbReference type="EMBL" id="FNJN01000004">
    <property type="protein sequence ID" value="SDP07167.1"/>
    <property type="molecule type" value="Genomic_DNA"/>
</dbReference>
<accession>A0A1H0PPX7</accession>
<feature type="region of interest" description="Disordered" evidence="2">
    <location>
        <begin position="1"/>
        <end position="22"/>
    </location>
</feature>
<evidence type="ECO:0000256" key="2">
    <source>
        <dbReference type="SAM" id="MobiDB-lite"/>
    </source>
</evidence>
<gene>
    <name evidence="4" type="ORF">SAMN04487788_1938</name>
</gene>
<dbReference type="GO" id="GO:0000166">
    <property type="term" value="F:nucleotide binding"/>
    <property type="evidence" value="ECO:0007669"/>
    <property type="project" value="UniProtKB-KW"/>
</dbReference>
<dbReference type="InterPro" id="IPR056098">
    <property type="entry name" value="Acb2/Tad1_hairpin"/>
</dbReference>
<feature type="compositionally biased region" description="Polar residues" evidence="2">
    <location>
        <begin position="1"/>
        <end position="14"/>
    </location>
</feature>
<evidence type="ECO:0000259" key="3">
    <source>
        <dbReference type="Pfam" id="PF24729"/>
    </source>
</evidence>
<proteinExistence type="predicted"/>
<name>A0A1H0PPX7_MICTS</name>
<sequence length="89" mass="9480">MANTSKPADSTETETPPVAVPQLPPELASRFLTETEPVTGDQAAVIRANAYALALAAEQIVMLPNSRERSLALTALEEALMWANKAVFA</sequence>
<dbReference type="Proteomes" id="UP000186456">
    <property type="component" value="Unassembled WGS sequence"/>
</dbReference>
<evidence type="ECO:0000256" key="1">
    <source>
        <dbReference type="ARBA" id="ARBA00022741"/>
    </source>
</evidence>
<dbReference type="RefSeq" id="WP_074695318.1">
    <property type="nucleotide sequence ID" value="NZ_FNJN01000004.1"/>
</dbReference>